<gene>
    <name evidence="6" type="ORF">GPECTOR_28g783</name>
</gene>
<evidence type="ECO:0000256" key="4">
    <source>
        <dbReference type="ARBA" id="ARBA00031123"/>
    </source>
</evidence>
<comment type="caution">
    <text evidence="6">The sequence shown here is derived from an EMBL/GenBank/DDBJ whole genome shotgun (WGS) entry which is preliminary data.</text>
</comment>
<dbReference type="InterPro" id="IPR052519">
    <property type="entry name" value="Euk-type_GlcNAc_Kinase"/>
</dbReference>
<proteinExistence type="inferred from homology"/>
<dbReference type="EC" id="2.7.1.59" evidence="2"/>
<name>A0A150GEX3_GONPE</name>
<protein>
    <recommendedName>
        <fullName evidence="3">N-acetyl-D-glucosamine kinase</fullName>
        <ecNumber evidence="2">2.7.1.59</ecNumber>
    </recommendedName>
    <alternativeName>
        <fullName evidence="4">GlcNAc kinase</fullName>
    </alternativeName>
</protein>
<evidence type="ECO:0000259" key="5">
    <source>
        <dbReference type="Pfam" id="PF01869"/>
    </source>
</evidence>
<dbReference type="STRING" id="33097.A0A150GEX3"/>
<dbReference type="AlphaFoldDB" id="A0A150GEX3"/>
<dbReference type="PANTHER" id="PTHR43190">
    <property type="entry name" value="N-ACETYL-D-GLUCOSAMINE KINASE"/>
    <property type="match status" value="1"/>
</dbReference>
<dbReference type="InterPro" id="IPR002731">
    <property type="entry name" value="ATPase_BadF"/>
</dbReference>
<comment type="similarity">
    <text evidence="1">Belongs to the eukaryotic-type N-acetylglucosamine kinase family.</text>
</comment>
<evidence type="ECO:0000256" key="1">
    <source>
        <dbReference type="ARBA" id="ARBA00006198"/>
    </source>
</evidence>
<dbReference type="GO" id="GO:0045127">
    <property type="term" value="F:N-acetylglucosamine kinase activity"/>
    <property type="evidence" value="ECO:0007669"/>
    <property type="project" value="UniProtKB-EC"/>
</dbReference>
<dbReference type="InterPro" id="IPR043129">
    <property type="entry name" value="ATPase_NBD"/>
</dbReference>
<dbReference type="Pfam" id="PF01869">
    <property type="entry name" value="BcrAD_BadFG"/>
    <property type="match status" value="1"/>
</dbReference>
<organism evidence="6 7">
    <name type="scientific">Gonium pectorale</name>
    <name type="common">Green alga</name>
    <dbReference type="NCBI Taxonomy" id="33097"/>
    <lineage>
        <taxon>Eukaryota</taxon>
        <taxon>Viridiplantae</taxon>
        <taxon>Chlorophyta</taxon>
        <taxon>core chlorophytes</taxon>
        <taxon>Chlorophyceae</taxon>
        <taxon>CS clade</taxon>
        <taxon>Chlamydomonadales</taxon>
        <taxon>Volvocaceae</taxon>
        <taxon>Gonium</taxon>
    </lineage>
</organism>
<accession>A0A150GEX3</accession>
<dbReference type="Gene3D" id="3.30.420.40">
    <property type="match status" value="1"/>
</dbReference>
<dbReference type="PANTHER" id="PTHR43190:SF3">
    <property type="entry name" value="N-ACETYL-D-GLUCOSAMINE KINASE"/>
    <property type="match status" value="1"/>
</dbReference>
<evidence type="ECO:0000256" key="3">
    <source>
        <dbReference type="ARBA" id="ARBA00014974"/>
    </source>
</evidence>
<dbReference type="Proteomes" id="UP000075714">
    <property type="component" value="Unassembled WGS sequence"/>
</dbReference>
<reference evidence="7" key="1">
    <citation type="journal article" date="2016" name="Nat. Commun.">
        <title>The Gonium pectorale genome demonstrates co-option of cell cycle regulation during the evolution of multicellularity.</title>
        <authorList>
            <person name="Hanschen E.R."/>
            <person name="Marriage T.N."/>
            <person name="Ferris P.J."/>
            <person name="Hamaji T."/>
            <person name="Toyoda A."/>
            <person name="Fujiyama A."/>
            <person name="Neme R."/>
            <person name="Noguchi H."/>
            <person name="Minakuchi Y."/>
            <person name="Suzuki M."/>
            <person name="Kawai-Toyooka H."/>
            <person name="Smith D.R."/>
            <person name="Sparks H."/>
            <person name="Anderson J."/>
            <person name="Bakaric R."/>
            <person name="Luria V."/>
            <person name="Karger A."/>
            <person name="Kirschner M.W."/>
            <person name="Durand P.M."/>
            <person name="Michod R.E."/>
            <person name="Nozaki H."/>
            <person name="Olson B.J."/>
        </authorList>
    </citation>
    <scope>NUCLEOTIDE SEQUENCE [LARGE SCALE GENOMIC DNA]</scope>
    <source>
        <strain evidence="7">NIES-2863</strain>
    </source>
</reference>
<dbReference type="SUPFAM" id="SSF53067">
    <property type="entry name" value="Actin-like ATPase domain"/>
    <property type="match status" value="1"/>
</dbReference>
<feature type="domain" description="ATPase BadF/BadG/BcrA/BcrD type" evidence="5">
    <location>
        <begin position="24"/>
        <end position="201"/>
    </location>
</feature>
<evidence type="ECO:0000313" key="7">
    <source>
        <dbReference type="Proteomes" id="UP000075714"/>
    </source>
</evidence>
<sequence length="252" mass="26450">MARPSRTNLAAKGTYGPVALAPRQVLVYNSSAIALVSGTGGPLLGCVLVAGTDSSRAYGAVADRRTASASGLGPAFSDGGSAYDLGLRALSAVSRAQDGRGADTLLVNAVYRHLGLQRKEDLIRWALGQHTVPARVAGVAGLARVVLDCASRGDPVAEALLRHAVGELLRSVKAVATRLGLDRSRQPFHLVLAGPMLAESSLFVQFLLEVLRDGVPGADVLYPLGHPAEAAGWLALWLLDPQRRMPPLRRTL</sequence>
<keyword evidence="7" id="KW-1185">Reference proteome</keyword>
<evidence type="ECO:0000313" key="6">
    <source>
        <dbReference type="EMBL" id="KXZ48376.1"/>
    </source>
</evidence>
<evidence type="ECO:0000256" key="2">
    <source>
        <dbReference type="ARBA" id="ARBA00012122"/>
    </source>
</evidence>
<dbReference type="EMBL" id="LSYV01000029">
    <property type="protein sequence ID" value="KXZ48376.1"/>
    <property type="molecule type" value="Genomic_DNA"/>
</dbReference>
<dbReference type="OrthoDB" id="311172at2759"/>